<comment type="caution">
    <text evidence="1">The sequence shown here is derived from an EMBL/GenBank/DDBJ whole genome shotgun (WGS) entry which is preliminary data.</text>
</comment>
<organism evidence="1 2">
    <name type="scientific">Streptomyces uncialis</name>
    <dbReference type="NCBI Taxonomy" id="1048205"/>
    <lineage>
        <taxon>Bacteria</taxon>
        <taxon>Bacillati</taxon>
        <taxon>Actinomycetota</taxon>
        <taxon>Actinomycetes</taxon>
        <taxon>Kitasatosporales</taxon>
        <taxon>Streptomycetaceae</taxon>
        <taxon>Streptomyces</taxon>
    </lineage>
</organism>
<reference evidence="1 2" key="1">
    <citation type="submission" date="2015-06" db="EMBL/GenBank/DDBJ databases">
        <title>Cloning and characterization of the uncialamcin biosynthetic gene cluster.</title>
        <authorList>
            <person name="Yan X."/>
            <person name="Huang T."/>
            <person name="Ge H."/>
            <person name="Shen B."/>
        </authorList>
    </citation>
    <scope>NUCLEOTIDE SEQUENCE [LARGE SCALE GENOMIC DNA]</scope>
    <source>
        <strain evidence="1 2">DCA2648</strain>
    </source>
</reference>
<keyword evidence="2" id="KW-1185">Reference proteome</keyword>
<name>A0A1Q4V3M2_9ACTN</name>
<dbReference type="Proteomes" id="UP000186455">
    <property type="component" value="Unassembled WGS sequence"/>
</dbReference>
<evidence type="ECO:0000313" key="1">
    <source>
        <dbReference type="EMBL" id="OKH92401.1"/>
    </source>
</evidence>
<proteinExistence type="predicted"/>
<sequence>MGELAREPDCLWPEGDAAAVAEWARQALSPVLHSPFEGPRGAADHELLSAVLRRVAGADRIALDQDEAGAAGRVVASVMYAATGDAHAVV</sequence>
<protein>
    <submittedName>
        <fullName evidence="1">Uncharacterized protein</fullName>
    </submittedName>
</protein>
<dbReference type="AlphaFoldDB" id="A0A1Q4V3M2"/>
<gene>
    <name evidence="1" type="ORF">AB852_25820</name>
</gene>
<accession>A0A1Q4V3M2</accession>
<dbReference type="EMBL" id="LFBV01000007">
    <property type="protein sequence ID" value="OKH92401.1"/>
    <property type="molecule type" value="Genomic_DNA"/>
</dbReference>
<evidence type="ECO:0000313" key="2">
    <source>
        <dbReference type="Proteomes" id="UP000186455"/>
    </source>
</evidence>